<organism evidence="2 3">
    <name type="scientific">Tectimicrobiota bacterium</name>
    <dbReference type="NCBI Taxonomy" id="2528274"/>
    <lineage>
        <taxon>Bacteria</taxon>
        <taxon>Pseudomonadati</taxon>
        <taxon>Nitrospinota/Tectimicrobiota group</taxon>
        <taxon>Candidatus Tectimicrobiota</taxon>
    </lineage>
</organism>
<evidence type="ECO:0000313" key="2">
    <source>
        <dbReference type="EMBL" id="MBI2877501.1"/>
    </source>
</evidence>
<keyword evidence="1" id="KW-0472">Membrane</keyword>
<gene>
    <name evidence="2" type="ORF">HYY20_11515</name>
</gene>
<dbReference type="AlphaFoldDB" id="A0A932CQP5"/>
<sequence>MLTMVARVLKITLGLIFISVGIVLIPLPVIPGWPLIFVGLALLGVESTWLKRLGQRIKEKWKTKRNC</sequence>
<dbReference type="InterPro" id="IPR019099">
    <property type="entry name" value="Uncharacterised_PGPGW_TM"/>
</dbReference>
<feature type="transmembrane region" description="Helical" evidence="1">
    <location>
        <begin position="7"/>
        <end position="27"/>
    </location>
</feature>
<dbReference type="EMBL" id="JACPRF010000351">
    <property type="protein sequence ID" value="MBI2877501.1"/>
    <property type="molecule type" value="Genomic_DNA"/>
</dbReference>
<keyword evidence="1" id="KW-1133">Transmembrane helix</keyword>
<evidence type="ECO:0000256" key="1">
    <source>
        <dbReference type="SAM" id="Phobius"/>
    </source>
</evidence>
<reference evidence="2" key="1">
    <citation type="submission" date="2020-07" db="EMBL/GenBank/DDBJ databases">
        <title>Huge and variable diversity of episymbiotic CPR bacteria and DPANN archaea in groundwater ecosystems.</title>
        <authorList>
            <person name="He C.Y."/>
            <person name="Keren R."/>
            <person name="Whittaker M."/>
            <person name="Farag I.F."/>
            <person name="Doudna J."/>
            <person name="Cate J.H.D."/>
            <person name="Banfield J.F."/>
        </authorList>
    </citation>
    <scope>NUCLEOTIDE SEQUENCE</scope>
    <source>
        <strain evidence="2">NC_groundwater_672_Ag_B-0.1um_62_36</strain>
    </source>
</reference>
<comment type="caution">
    <text evidence="2">The sequence shown here is derived from an EMBL/GenBank/DDBJ whole genome shotgun (WGS) entry which is preliminary data.</text>
</comment>
<name>A0A932CQP5_UNCTE</name>
<accession>A0A932CQP5</accession>
<evidence type="ECO:0000313" key="3">
    <source>
        <dbReference type="Proteomes" id="UP000769766"/>
    </source>
</evidence>
<dbReference type="Proteomes" id="UP000769766">
    <property type="component" value="Unassembled WGS sequence"/>
</dbReference>
<keyword evidence="1" id="KW-0812">Transmembrane</keyword>
<proteinExistence type="predicted"/>
<dbReference type="Pfam" id="PF09656">
    <property type="entry name" value="PGPGW"/>
    <property type="match status" value="1"/>
</dbReference>
<feature type="transmembrane region" description="Helical" evidence="1">
    <location>
        <begin position="33"/>
        <end position="50"/>
    </location>
</feature>
<protein>
    <submittedName>
        <fullName evidence="2">Uncharacterized protein</fullName>
    </submittedName>
</protein>